<accession>A0A5B7FGL0</accession>
<evidence type="ECO:0000313" key="2">
    <source>
        <dbReference type="EMBL" id="MPC45632.1"/>
    </source>
</evidence>
<reference evidence="2 3" key="1">
    <citation type="submission" date="2019-05" db="EMBL/GenBank/DDBJ databases">
        <title>Another draft genome of Portunus trituberculatus and its Hox gene families provides insights of decapod evolution.</title>
        <authorList>
            <person name="Jeong J.-H."/>
            <person name="Song I."/>
            <person name="Kim S."/>
            <person name="Choi T."/>
            <person name="Kim D."/>
            <person name="Ryu S."/>
            <person name="Kim W."/>
        </authorList>
    </citation>
    <scope>NUCLEOTIDE SEQUENCE [LARGE SCALE GENOMIC DNA]</scope>
    <source>
        <tissue evidence="2">Muscle</tissue>
    </source>
</reference>
<dbReference type="AlphaFoldDB" id="A0A5B7FGL0"/>
<proteinExistence type="predicted"/>
<dbReference type="EMBL" id="VSRR010006817">
    <property type="protein sequence ID" value="MPC45632.1"/>
    <property type="molecule type" value="Genomic_DNA"/>
</dbReference>
<sequence>MHHRKKDIETGKEFQIHSPASPQSGLRWPRTGPETDELAGVGCVGPGGVLAPGPHEDPTPTPGHLRHRWPQEDCCCCRLYPPPPCAHNPRGPPVKETSQGQQNTRKKAHLSAGSKFLPHTNNHKPHKLRLTPKLAWSHSREKLQAGGTCPCFISSHRRPCNTDTHTQVSSECY</sequence>
<keyword evidence="3" id="KW-1185">Reference proteome</keyword>
<name>A0A5B7FGL0_PORTR</name>
<evidence type="ECO:0000256" key="1">
    <source>
        <dbReference type="SAM" id="MobiDB-lite"/>
    </source>
</evidence>
<protein>
    <submittedName>
        <fullName evidence="2">Uncharacterized protein</fullName>
    </submittedName>
</protein>
<evidence type="ECO:0000313" key="3">
    <source>
        <dbReference type="Proteomes" id="UP000324222"/>
    </source>
</evidence>
<dbReference type="Proteomes" id="UP000324222">
    <property type="component" value="Unassembled WGS sequence"/>
</dbReference>
<organism evidence="2 3">
    <name type="scientific">Portunus trituberculatus</name>
    <name type="common">Swimming crab</name>
    <name type="synonym">Neptunus trituberculatus</name>
    <dbReference type="NCBI Taxonomy" id="210409"/>
    <lineage>
        <taxon>Eukaryota</taxon>
        <taxon>Metazoa</taxon>
        <taxon>Ecdysozoa</taxon>
        <taxon>Arthropoda</taxon>
        <taxon>Crustacea</taxon>
        <taxon>Multicrustacea</taxon>
        <taxon>Malacostraca</taxon>
        <taxon>Eumalacostraca</taxon>
        <taxon>Eucarida</taxon>
        <taxon>Decapoda</taxon>
        <taxon>Pleocyemata</taxon>
        <taxon>Brachyura</taxon>
        <taxon>Eubrachyura</taxon>
        <taxon>Portunoidea</taxon>
        <taxon>Portunidae</taxon>
        <taxon>Portuninae</taxon>
        <taxon>Portunus</taxon>
    </lineage>
</organism>
<feature type="region of interest" description="Disordered" evidence="1">
    <location>
        <begin position="1"/>
        <end position="33"/>
    </location>
</feature>
<feature type="compositionally biased region" description="Basic and acidic residues" evidence="1">
    <location>
        <begin position="1"/>
        <end position="15"/>
    </location>
</feature>
<feature type="region of interest" description="Disordered" evidence="1">
    <location>
        <begin position="88"/>
        <end position="109"/>
    </location>
</feature>
<gene>
    <name evidence="2" type="ORF">E2C01_039337</name>
</gene>
<comment type="caution">
    <text evidence="2">The sequence shown here is derived from an EMBL/GenBank/DDBJ whole genome shotgun (WGS) entry which is preliminary data.</text>
</comment>